<evidence type="ECO:0000256" key="1">
    <source>
        <dbReference type="SAM" id="MobiDB-lite"/>
    </source>
</evidence>
<dbReference type="GeneID" id="17308879"/>
<feature type="domain" description="Alpha-(1,6)-fucosyltransferase N- and catalytic" evidence="2">
    <location>
        <begin position="988"/>
        <end position="1147"/>
    </location>
</feature>
<dbReference type="Gene3D" id="3.40.50.11350">
    <property type="match status" value="1"/>
</dbReference>
<dbReference type="KEGG" id="gtt:GUITHDRAFT_133955"/>
<dbReference type="Pfam" id="PF19745">
    <property type="entry name" value="FUT8_N_cat"/>
    <property type="match status" value="1"/>
</dbReference>
<keyword evidence="5" id="KW-1185">Reference proteome</keyword>
<accession>L1JUK1</accession>
<name>L1JUK1_GUITC</name>
<proteinExistence type="predicted"/>
<dbReference type="eggNOG" id="KOG3705">
    <property type="taxonomic scope" value="Eukaryota"/>
</dbReference>
<feature type="region of interest" description="Disordered" evidence="1">
    <location>
        <begin position="329"/>
        <end position="351"/>
    </location>
</feature>
<evidence type="ECO:0000313" key="5">
    <source>
        <dbReference type="Proteomes" id="UP000011087"/>
    </source>
</evidence>
<dbReference type="EnsemblProtists" id="EKX52246">
    <property type="protein sequence ID" value="EKX52246"/>
    <property type="gene ID" value="GUITHDRAFT_133955"/>
</dbReference>
<dbReference type="Proteomes" id="UP000011087">
    <property type="component" value="Unassembled WGS sequence"/>
</dbReference>
<dbReference type="RefSeq" id="XP_005839226.1">
    <property type="nucleotide sequence ID" value="XM_005839169.1"/>
</dbReference>
<dbReference type="PaxDb" id="55529-EKX52246"/>
<dbReference type="InterPro" id="IPR045573">
    <property type="entry name" value="Fut8_N_cat"/>
</dbReference>
<reference evidence="5" key="2">
    <citation type="submission" date="2012-11" db="EMBL/GenBank/DDBJ databases">
        <authorList>
            <person name="Kuo A."/>
            <person name="Curtis B.A."/>
            <person name="Tanifuji G."/>
            <person name="Burki F."/>
            <person name="Gruber A."/>
            <person name="Irimia M."/>
            <person name="Maruyama S."/>
            <person name="Arias M.C."/>
            <person name="Ball S.G."/>
            <person name="Gile G.H."/>
            <person name="Hirakawa Y."/>
            <person name="Hopkins J.F."/>
            <person name="Rensing S.A."/>
            <person name="Schmutz J."/>
            <person name="Symeonidi A."/>
            <person name="Elias M."/>
            <person name="Eveleigh R.J."/>
            <person name="Herman E.K."/>
            <person name="Klute M.J."/>
            <person name="Nakayama T."/>
            <person name="Obornik M."/>
            <person name="Reyes-Prieto A."/>
            <person name="Armbrust E.V."/>
            <person name="Aves S.J."/>
            <person name="Beiko R.G."/>
            <person name="Coutinho P."/>
            <person name="Dacks J.B."/>
            <person name="Durnford D.G."/>
            <person name="Fast N.M."/>
            <person name="Green B.R."/>
            <person name="Grisdale C."/>
            <person name="Hempe F."/>
            <person name="Henrissat B."/>
            <person name="Hoppner M.P."/>
            <person name="Ishida K.-I."/>
            <person name="Kim E."/>
            <person name="Koreny L."/>
            <person name="Kroth P.G."/>
            <person name="Liu Y."/>
            <person name="Malik S.-B."/>
            <person name="Maier U.G."/>
            <person name="McRose D."/>
            <person name="Mock T."/>
            <person name="Neilson J.A."/>
            <person name="Onodera N.T."/>
            <person name="Poole A.M."/>
            <person name="Pritham E.J."/>
            <person name="Richards T.A."/>
            <person name="Rocap G."/>
            <person name="Roy S.W."/>
            <person name="Sarai C."/>
            <person name="Schaack S."/>
            <person name="Shirato S."/>
            <person name="Slamovits C.H."/>
            <person name="Spencer D.F."/>
            <person name="Suzuki S."/>
            <person name="Worden A.Z."/>
            <person name="Zauner S."/>
            <person name="Barry K."/>
            <person name="Bell C."/>
            <person name="Bharti A.K."/>
            <person name="Crow J.A."/>
            <person name="Grimwood J."/>
            <person name="Kramer R."/>
            <person name="Lindquist E."/>
            <person name="Lucas S."/>
            <person name="Salamov A."/>
            <person name="McFadden G.I."/>
            <person name="Lane C.E."/>
            <person name="Keeling P.J."/>
            <person name="Gray M.W."/>
            <person name="Grigoriev I.V."/>
            <person name="Archibald J.M."/>
        </authorList>
    </citation>
    <scope>NUCLEOTIDE SEQUENCE</scope>
    <source>
        <strain evidence="5">CCMP2712</strain>
    </source>
</reference>
<dbReference type="HOGENOM" id="CLU_262020_0_0_1"/>
<dbReference type="PANTHER" id="PTHR13132">
    <property type="entry name" value="ALPHA- 1,6 -FUCOSYLTRANSFERASE"/>
    <property type="match status" value="1"/>
</dbReference>
<evidence type="ECO:0000313" key="3">
    <source>
        <dbReference type="EMBL" id="EKX52246.1"/>
    </source>
</evidence>
<dbReference type="EMBL" id="JH992973">
    <property type="protein sequence ID" value="EKX52246.1"/>
    <property type="molecule type" value="Genomic_DNA"/>
</dbReference>
<reference evidence="3 5" key="1">
    <citation type="journal article" date="2012" name="Nature">
        <title>Algal genomes reveal evolutionary mosaicism and the fate of nucleomorphs.</title>
        <authorList>
            <consortium name="DOE Joint Genome Institute"/>
            <person name="Curtis B.A."/>
            <person name="Tanifuji G."/>
            <person name="Burki F."/>
            <person name="Gruber A."/>
            <person name="Irimia M."/>
            <person name="Maruyama S."/>
            <person name="Arias M.C."/>
            <person name="Ball S.G."/>
            <person name="Gile G.H."/>
            <person name="Hirakawa Y."/>
            <person name="Hopkins J.F."/>
            <person name="Kuo A."/>
            <person name="Rensing S.A."/>
            <person name="Schmutz J."/>
            <person name="Symeonidi A."/>
            <person name="Elias M."/>
            <person name="Eveleigh R.J."/>
            <person name="Herman E.K."/>
            <person name="Klute M.J."/>
            <person name="Nakayama T."/>
            <person name="Obornik M."/>
            <person name="Reyes-Prieto A."/>
            <person name="Armbrust E.V."/>
            <person name="Aves S.J."/>
            <person name="Beiko R.G."/>
            <person name="Coutinho P."/>
            <person name="Dacks J.B."/>
            <person name="Durnford D.G."/>
            <person name="Fast N.M."/>
            <person name="Green B.R."/>
            <person name="Grisdale C.J."/>
            <person name="Hempel F."/>
            <person name="Henrissat B."/>
            <person name="Hoppner M.P."/>
            <person name="Ishida K."/>
            <person name="Kim E."/>
            <person name="Koreny L."/>
            <person name="Kroth P.G."/>
            <person name="Liu Y."/>
            <person name="Malik S.B."/>
            <person name="Maier U.G."/>
            <person name="McRose D."/>
            <person name="Mock T."/>
            <person name="Neilson J.A."/>
            <person name="Onodera N.T."/>
            <person name="Poole A.M."/>
            <person name="Pritham E.J."/>
            <person name="Richards T.A."/>
            <person name="Rocap G."/>
            <person name="Roy S.W."/>
            <person name="Sarai C."/>
            <person name="Schaack S."/>
            <person name="Shirato S."/>
            <person name="Slamovits C.H."/>
            <person name="Spencer D.F."/>
            <person name="Suzuki S."/>
            <person name="Worden A.Z."/>
            <person name="Zauner S."/>
            <person name="Barry K."/>
            <person name="Bell C."/>
            <person name="Bharti A.K."/>
            <person name="Crow J.A."/>
            <person name="Grimwood J."/>
            <person name="Kramer R."/>
            <person name="Lindquist E."/>
            <person name="Lucas S."/>
            <person name="Salamov A."/>
            <person name="McFadden G.I."/>
            <person name="Lane C.E."/>
            <person name="Keeling P.J."/>
            <person name="Gray M.W."/>
            <person name="Grigoriev I.V."/>
            <person name="Archibald J.M."/>
        </authorList>
    </citation>
    <scope>NUCLEOTIDE SEQUENCE</scope>
    <source>
        <strain evidence="3 5">CCMP2712</strain>
    </source>
</reference>
<protein>
    <recommendedName>
        <fullName evidence="2">Alpha-(1,6)-fucosyltransferase N- and catalytic domain-containing protein</fullName>
    </recommendedName>
</protein>
<evidence type="ECO:0000259" key="2">
    <source>
        <dbReference type="Pfam" id="PF19745"/>
    </source>
</evidence>
<dbReference type="GO" id="GO:0006487">
    <property type="term" value="P:protein N-linked glycosylation"/>
    <property type="evidence" value="ECO:0007669"/>
    <property type="project" value="TreeGrafter"/>
</dbReference>
<dbReference type="OrthoDB" id="2014825at2759"/>
<organism evidence="3">
    <name type="scientific">Guillardia theta (strain CCMP2712)</name>
    <name type="common">Cryptophyte</name>
    <dbReference type="NCBI Taxonomy" id="905079"/>
    <lineage>
        <taxon>Eukaryota</taxon>
        <taxon>Cryptophyceae</taxon>
        <taxon>Pyrenomonadales</taxon>
        <taxon>Geminigeraceae</taxon>
        <taxon>Guillardia</taxon>
    </lineage>
</organism>
<sequence length="1294" mass="145344">MAGREEGPGEGVGRKRLYVELEPLSKPEVDLVQPDGSVTLLPPENPEEVFAKKVAFMRFREEEQKKKSEESAESDKKPEQGTFLWKEAVDGIRASAHHTLQLSAFLDLLSKKILTLASSGQPHFFNPIATTEAKLAKFERAHTYLSTTMSRLQEELKIDSKFVTSLGHISEKWNVKPLGRSSSVSRLPASMNEQFQCSRIFFVNFGCLCRMDPSYIPGNDTRKFKVVVSSGFPSPPEGYLPVPNKSTNLDQYLFMALSSIVAKELFRALSIEALGQLPNSAAVNVNGDCVACGPILALLQSAPINAEQERKDKDGQDTKQDVEVVEVNGHLDQNTEEPASEPPESVDKEVNGEITTEKVESSEMETDLVDITEESSTPQEFAGAGSTLLEIVARQFLRHSHKQRLKPKPSQATFPWNPASFRRHRETPSVDYFLNLNHCTFNGLLSSFRSSLLEAIDTCANLPILGKILLAKLHCHRSERANVSRMCLELFNPLLSPPDNGIHQENTIAVTAKPNNVQIDVILRNSEASVSVSPAIVAPGRLVERNMFTSTAPLKYFIENNMAILFFQVLQSFRAHYVAHPFCKILQKEAEAWSCATVFPPIILEEESTADLMFRLIVWPPAAERGDEDERYKMIEYSIQRDVERLTVSSFADEASPAQWVMGWHELTCGSAAVQRERLAGQVSEDRTVVVRADLLSLSILFAACLARSESHFEVLTPYEGEIFDHADAYFEYNLHGHFAGYQVLIAINGNEIMRTREVHVRVGVPGLPAGLHHLLLQVLDDTGKPGLLDHYTAFEITRLQAPESIIPIPEGAVGIRSEELPIDPSMDFARYSPKVQEMLYNHQHPPQTSCRSMPFLIWEPWGIVGFGAQLLGLRVAMSLGLQTQRVVVGNPDWENNLVNSELKWRFNLTESNQGSPWGELGSLQELSWCASSSNVLESVRALPGVDMNDISISNVRVSGDLWGVENRERIFEMPEVAMKLLPEPPNLFWWWTETTHYLHRPKPKLGSFIEAQKKLMGWEHPIIGIHMRLGVDKNREAQRFPTKYYIHEARRIRKLFGGVGTIFVCSDRKSAVTKMISEYGKEFRIITQPKVEGALPMEYVHTDLALLGECDYLIFTFSSNFGMAAFYLNSFLHGHRPTYVSMDDLFEGFRYYGHQMTLTFNHQNGVSELGVRVCASQLTAGNQTLLLIDDKRDSAVEICANLLGEEYCKSPRTLKDQETGTILWDSDSCTVAEDWDACTERLHDTYRSIVAQADKVREKGDCEEECDDKSCSSLSEGNRRVLGFGFRIPNDEL</sequence>
<reference evidence="4" key="3">
    <citation type="submission" date="2015-06" db="UniProtKB">
        <authorList>
            <consortium name="EnsemblProtists"/>
        </authorList>
    </citation>
    <scope>IDENTIFICATION</scope>
</reference>
<gene>
    <name evidence="3" type="ORF">GUITHDRAFT_133955</name>
</gene>
<dbReference type="PANTHER" id="PTHR13132:SF29">
    <property type="entry name" value="ALPHA-(1,6)-FUCOSYLTRANSFERASE"/>
    <property type="match status" value="1"/>
</dbReference>
<evidence type="ECO:0000313" key="4">
    <source>
        <dbReference type="EnsemblProtists" id="EKX52246"/>
    </source>
</evidence>
<dbReference type="GO" id="GO:0046921">
    <property type="term" value="F:alpha-(1-&gt;6)-fucosyltransferase activity"/>
    <property type="evidence" value="ECO:0007669"/>
    <property type="project" value="TreeGrafter"/>
</dbReference>